<dbReference type="EMBL" id="LBIC01000001">
    <property type="protein sequence ID" value="KKW94187.1"/>
    <property type="molecule type" value="Genomic_DNA"/>
</dbReference>
<dbReference type="STRING" id="56193.YP76_04565"/>
<dbReference type="PANTHER" id="PTHR43133">
    <property type="entry name" value="RNA POLYMERASE ECF-TYPE SIGMA FACTO"/>
    <property type="match status" value="1"/>
</dbReference>
<feature type="region of interest" description="Disordered" evidence="5">
    <location>
        <begin position="153"/>
        <end position="173"/>
    </location>
</feature>
<feature type="domain" description="PhyR sigma2" evidence="7">
    <location>
        <begin position="7"/>
        <end position="61"/>
    </location>
</feature>
<keyword evidence="4" id="KW-0804">Transcription</keyword>
<dbReference type="GO" id="GO:0016987">
    <property type="term" value="F:sigma factor activity"/>
    <property type="evidence" value="ECO:0007669"/>
    <property type="project" value="UniProtKB-KW"/>
</dbReference>
<protein>
    <submittedName>
        <fullName evidence="8">RNA polymerase sigma factor</fullName>
    </submittedName>
</protein>
<comment type="caution">
    <text evidence="8">The sequence shown here is derived from an EMBL/GenBank/DDBJ whole genome shotgun (WGS) entry which is preliminary data.</text>
</comment>
<dbReference type="InterPro" id="IPR036388">
    <property type="entry name" value="WH-like_DNA-bd_sf"/>
</dbReference>
<keyword evidence="2" id="KW-0805">Transcription regulation</keyword>
<evidence type="ECO:0000256" key="3">
    <source>
        <dbReference type="ARBA" id="ARBA00023082"/>
    </source>
</evidence>
<dbReference type="InterPro" id="IPR013325">
    <property type="entry name" value="RNA_pol_sigma_r2"/>
</dbReference>
<dbReference type="InterPro" id="IPR013249">
    <property type="entry name" value="RNA_pol_sigma70_r4_t2"/>
</dbReference>
<dbReference type="SUPFAM" id="SSF88946">
    <property type="entry name" value="Sigma2 domain of RNA polymerase sigma factors"/>
    <property type="match status" value="1"/>
</dbReference>
<dbReference type="Pfam" id="PF08281">
    <property type="entry name" value="Sigma70_r4_2"/>
    <property type="match status" value="1"/>
</dbReference>
<reference evidence="8 9" key="1">
    <citation type="submission" date="2015-04" db="EMBL/GenBank/DDBJ databases">
        <title>Genome sequence of aromatic hydrocarbons-degrading Sphingobium chungbukense DJ77.</title>
        <authorList>
            <person name="Kim Y.-C."/>
            <person name="Chae J.-C."/>
        </authorList>
    </citation>
    <scope>NUCLEOTIDE SEQUENCE [LARGE SCALE GENOMIC DNA]</scope>
    <source>
        <strain evidence="8 9">DJ77</strain>
    </source>
</reference>
<evidence type="ECO:0000256" key="4">
    <source>
        <dbReference type="ARBA" id="ARBA00023163"/>
    </source>
</evidence>
<dbReference type="InterPro" id="IPR014284">
    <property type="entry name" value="RNA_pol_sigma-70_dom"/>
</dbReference>
<evidence type="ECO:0000313" key="9">
    <source>
        <dbReference type="Proteomes" id="UP000033874"/>
    </source>
</evidence>
<feature type="domain" description="RNA polymerase sigma factor 70 region 4 type 2" evidence="6">
    <location>
        <begin position="101"/>
        <end position="152"/>
    </location>
</feature>
<proteinExistence type="inferred from homology"/>
<sequence>MDEGPDIRDDLAAMRRYARSLTRDDPDADDVVQDALLRAIERQETYQQGRNRRRWLLAIVHNVFFSAKRREASESRRNSRFAETLIDQLEPGQEEHARLAEIARQFAALPEHHRAVLHLTAIEGLSYQQAAETLAVPIGTVMSRLSRARAALREREQGQQGAASLRLIGGSDD</sequence>
<dbReference type="Pfam" id="PF22029">
    <property type="entry name" value="PhyR_sigma2"/>
    <property type="match status" value="1"/>
</dbReference>
<dbReference type="InterPro" id="IPR053866">
    <property type="entry name" value="PhyR_sigma2"/>
</dbReference>
<evidence type="ECO:0000256" key="1">
    <source>
        <dbReference type="ARBA" id="ARBA00010641"/>
    </source>
</evidence>
<dbReference type="Gene3D" id="1.10.1740.10">
    <property type="match status" value="1"/>
</dbReference>
<keyword evidence="9" id="KW-1185">Reference proteome</keyword>
<dbReference type="InterPro" id="IPR039425">
    <property type="entry name" value="RNA_pol_sigma-70-like"/>
</dbReference>
<dbReference type="InterPro" id="IPR013324">
    <property type="entry name" value="RNA_pol_sigma_r3/r4-like"/>
</dbReference>
<evidence type="ECO:0000259" key="7">
    <source>
        <dbReference type="Pfam" id="PF22029"/>
    </source>
</evidence>
<evidence type="ECO:0000256" key="5">
    <source>
        <dbReference type="SAM" id="MobiDB-lite"/>
    </source>
</evidence>
<dbReference type="Proteomes" id="UP000033874">
    <property type="component" value="Unassembled WGS sequence"/>
</dbReference>
<dbReference type="GO" id="GO:0006352">
    <property type="term" value="P:DNA-templated transcription initiation"/>
    <property type="evidence" value="ECO:0007669"/>
    <property type="project" value="InterPro"/>
</dbReference>
<dbReference type="PATRIC" id="fig|56193.3.peg.939"/>
<keyword evidence="3" id="KW-0731">Sigma factor</keyword>
<organism evidence="8 9">
    <name type="scientific">Sphingobium chungbukense</name>
    <dbReference type="NCBI Taxonomy" id="56193"/>
    <lineage>
        <taxon>Bacteria</taxon>
        <taxon>Pseudomonadati</taxon>
        <taxon>Pseudomonadota</taxon>
        <taxon>Alphaproteobacteria</taxon>
        <taxon>Sphingomonadales</taxon>
        <taxon>Sphingomonadaceae</taxon>
        <taxon>Sphingobium</taxon>
    </lineage>
</organism>
<evidence type="ECO:0000256" key="2">
    <source>
        <dbReference type="ARBA" id="ARBA00023015"/>
    </source>
</evidence>
<dbReference type="SUPFAM" id="SSF88659">
    <property type="entry name" value="Sigma3 and sigma4 domains of RNA polymerase sigma factors"/>
    <property type="match status" value="1"/>
</dbReference>
<gene>
    <name evidence="8" type="ORF">YP76_04565</name>
</gene>
<dbReference type="NCBIfam" id="NF009164">
    <property type="entry name" value="PRK12511.1"/>
    <property type="match status" value="1"/>
</dbReference>
<accession>A0A0M3AVH4</accession>
<dbReference type="PANTHER" id="PTHR43133:SF25">
    <property type="entry name" value="RNA POLYMERASE SIGMA FACTOR RFAY-RELATED"/>
    <property type="match status" value="1"/>
</dbReference>
<comment type="similarity">
    <text evidence="1">Belongs to the sigma-70 factor family. ECF subfamily.</text>
</comment>
<dbReference type="GO" id="GO:0003677">
    <property type="term" value="F:DNA binding"/>
    <property type="evidence" value="ECO:0007669"/>
    <property type="project" value="InterPro"/>
</dbReference>
<dbReference type="NCBIfam" id="TIGR02937">
    <property type="entry name" value="sigma70-ECF"/>
    <property type="match status" value="1"/>
</dbReference>
<evidence type="ECO:0000313" key="8">
    <source>
        <dbReference type="EMBL" id="KKW94187.1"/>
    </source>
</evidence>
<dbReference type="Gene3D" id="1.10.10.10">
    <property type="entry name" value="Winged helix-like DNA-binding domain superfamily/Winged helix DNA-binding domain"/>
    <property type="match status" value="1"/>
</dbReference>
<evidence type="ECO:0000259" key="6">
    <source>
        <dbReference type="Pfam" id="PF08281"/>
    </source>
</evidence>
<dbReference type="AlphaFoldDB" id="A0A0M3AVH4"/>
<dbReference type="CDD" id="cd06171">
    <property type="entry name" value="Sigma70_r4"/>
    <property type="match status" value="1"/>
</dbReference>
<name>A0A0M3AVH4_9SPHN</name>